<comment type="caution">
    <text evidence="2">The sequence shown here is derived from an EMBL/GenBank/DDBJ whole genome shotgun (WGS) entry which is preliminary data.</text>
</comment>
<reference evidence="2" key="1">
    <citation type="submission" date="2018-11" db="EMBL/GenBank/DDBJ databases">
        <authorList>
            <consortium name="Pathogen Informatics"/>
        </authorList>
    </citation>
    <scope>NUCLEOTIDE SEQUENCE</scope>
</reference>
<keyword evidence="1" id="KW-0472">Membrane</keyword>
<protein>
    <submittedName>
        <fullName evidence="2">Uncharacterized protein</fullName>
    </submittedName>
</protein>
<dbReference type="AlphaFoldDB" id="A0A448X2I1"/>
<keyword evidence="3" id="KW-1185">Reference proteome</keyword>
<gene>
    <name evidence="2" type="ORF">PXEA_LOCUS19705</name>
</gene>
<evidence type="ECO:0000313" key="3">
    <source>
        <dbReference type="Proteomes" id="UP000784294"/>
    </source>
</evidence>
<name>A0A448X2I1_9PLAT</name>
<keyword evidence="1" id="KW-1133">Transmembrane helix</keyword>
<organism evidence="2 3">
    <name type="scientific">Protopolystoma xenopodis</name>
    <dbReference type="NCBI Taxonomy" id="117903"/>
    <lineage>
        <taxon>Eukaryota</taxon>
        <taxon>Metazoa</taxon>
        <taxon>Spiralia</taxon>
        <taxon>Lophotrochozoa</taxon>
        <taxon>Platyhelminthes</taxon>
        <taxon>Monogenea</taxon>
        <taxon>Polyopisthocotylea</taxon>
        <taxon>Polystomatidea</taxon>
        <taxon>Polystomatidae</taxon>
        <taxon>Protopolystoma</taxon>
    </lineage>
</organism>
<keyword evidence="1" id="KW-0812">Transmembrane</keyword>
<proteinExistence type="predicted"/>
<feature type="transmembrane region" description="Helical" evidence="1">
    <location>
        <begin position="89"/>
        <end position="112"/>
    </location>
</feature>
<evidence type="ECO:0000256" key="1">
    <source>
        <dbReference type="SAM" id="Phobius"/>
    </source>
</evidence>
<dbReference type="EMBL" id="CAAALY010079113">
    <property type="protein sequence ID" value="VEL26265.1"/>
    <property type="molecule type" value="Genomic_DNA"/>
</dbReference>
<dbReference type="Proteomes" id="UP000784294">
    <property type="component" value="Unassembled WGS sequence"/>
</dbReference>
<evidence type="ECO:0000313" key="2">
    <source>
        <dbReference type="EMBL" id="VEL26265.1"/>
    </source>
</evidence>
<sequence length="136" mass="15059">MEARSFLPTSFNRLAHVPSTLPSESPIPILSKIYPLPLVLGALEQIHTQACTRTIALLRPCWLGRTPLRPIGSGLTPFWLNQTHASPTIVSAQLVFLILSLLPVGISLFLLLSCELRLRIRSIAVVHRLCRPVKLP</sequence>
<accession>A0A448X2I1</accession>